<organism evidence="3 4">
    <name type="scientific">Niveispirillum cyanobacteriorum</name>
    <dbReference type="NCBI Taxonomy" id="1612173"/>
    <lineage>
        <taxon>Bacteria</taxon>
        <taxon>Pseudomonadati</taxon>
        <taxon>Pseudomonadota</taxon>
        <taxon>Alphaproteobacteria</taxon>
        <taxon>Rhodospirillales</taxon>
        <taxon>Azospirillaceae</taxon>
        <taxon>Niveispirillum</taxon>
    </lineage>
</organism>
<proteinExistence type="predicted"/>
<dbReference type="SUPFAM" id="SSF53850">
    <property type="entry name" value="Periplasmic binding protein-like II"/>
    <property type="match status" value="1"/>
</dbReference>
<dbReference type="PANTHER" id="PTHR35936:SF25">
    <property type="entry name" value="ABC TRANSPORTER SUBSTRATE-BINDING PROTEIN"/>
    <property type="match status" value="1"/>
</dbReference>
<keyword evidence="1" id="KW-0732">Signal</keyword>
<keyword evidence="4" id="KW-1185">Reference proteome</keyword>
<evidence type="ECO:0000313" key="4">
    <source>
        <dbReference type="Proteomes" id="UP000234752"/>
    </source>
</evidence>
<feature type="domain" description="Solute-binding protein family 3/N-terminal" evidence="2">
    <location>
        <begin position="32"/>
        <end position="177"/>
    </location>
</feature>
<dbReference type="PANTHER" id="PTHR35936">
    <property type="entry name" value="MEMBRANE-BOUND LYTIC MUREIN TRANSGLYCOSYLASE F"/>
    <property type="match status" value="1"/>
</dbReference>
<accession>A0A2K9NGB7</accession>
<dbReference type="KEGG" id="ncb:C0V82_17250"/>
<dbReference type="Gene3D" id="3.40.190.10">
    <property type="entry name" value="Periplasmic binding protein-like II"/>
    <property type="match status" value="2"/>
</dbReference>
<sequence length="253" mass="27530">MFSRRTILRGLTAVGTLPLWRPALALPATFRMVYFGDFAPFSQVDDTGRVRGLFVEAAETLLREKLGQGVDHQAFPWARAQAMVRGGEADGFLTVPTPERLSYVLASARPVFTFPMCIIAAADSPRLTDLQQVHRLEDLRSFRVGHYIGSGWADANLRPLGLDIQWAADLTGAMRLVANGRVDALVDNAVSMRVRLAAPEFNGKLVELPNILATQPYHFCIGRNSAFAGLMPQVNTVLARRPVSGGGGIAKAT</sequence>
<evidence type="ECO:0000256" key="1">
    <source>
        <dbReference type="ARBA" id="ARBA00022729"/>
    </source>
</evidence>
<dbReference type="Proteomes" id="UP000234752">
    <property type="component" value="Chromosome eg_2"/>
</dbReference>
<evidence type="ECO:0000259" key="2">
    <source>
        <dbReference type="Pfam" id="PF00497"/>
    </source>
</evidence>
<dbReference type="InterPro" id="IPR001638">
    <property type="entry name" value="Solute-binding_3/MltF_N"/>
</dbReference>
<evidence type="ECO:0000313" key="3">
    <source>
        <dbReference type="EMBL" id="AUN32154.1"/>
    </source>
</evidence>
<reference evidence="3 4" key="1">
    <citation type="submission" date="2017-12" db="EMBL/GenBank/DDBJ databases">
        <title>Genomes of bacteria within cyanobacterial aggregates.</title>
        <authorList>
            <person name="Cai H."/>
        </authorList>
    </citation>
    <scope>NUCLEOTIDE SEQUENCE [LARGE SCALE GENOMIC DNA]</scope>
    <source>
        <strain evidence="3 4">TH16</strain>
    </source>
</reference>
<name>A0A2K9NGB7_9PROT</name>
<gene>
    <name evidence="3" type="ORF">C0V82_17250</name>
</gene>
<dbReference type="Pfam" id="PF00497">
    <property type="entry name" value="SBP_bac_3"/>
    <property type="match status" value="1"/>
</dbReference>
<dbReference type="AlphaFoldDB" id="A0A2K9NGB7"/>
<protein>
    <recommendedName>
        <fullName evidence="2">Solute-binding protein family 3/N-terminal domain-containing protein</fullName>
    </recommendedName>
</protein>
<dbReference type="EMBL" id="CP025612">
    <property type="protein sequence ID" value="AUN32154.1"/>
    <property type="molecule type" value="Genomic_DNA"/>
</dbReference>